<dbReference type="Pfam" id="PF01549">
    <property type="entry name" value="ShK"/>
    <property type="match status" value="1"/>
</dbReference>
<dbReference type="OrthoDB" id="5855340at2759"/>
<feature type="region of interest" description="Disordered" evidence="2">
    <location>
        <begin position="110"/>
        <end position="138"/>
    </location>
</feature>
<dbReference type="SMART" id="SM00254">
    <property type="entry name" value="ShKT"/>
    <property type="match status" value="1"/>
</dbReference>
<keyword evidence="6" id="KW-1185">Reference proteome</keyword>
<evidence type="ECO:0000256" key="2">
    <source>
        <dbReference type="SAM" id="MobiDB-lite"/>
    </source>
</evidence>
<sequence length="262" mass="29606">MSLRILYLYSLLIPEVVAVLPFPLLDFYVPLNDEVECMDYSTDCDAKKGLCKNEAFKDIMYSKCAKTCQICGEIIKDDDPVFNVNIQENLRPDSDQNWKYPRMDTEQSYSNEGYEEVQSYRGQQGPHRGRSGYRGPSDNYVGPPDTYGGHSDEIQSEELDEQAMKHMILRPPPTAPVKPKMRRVIKNCVDIAPNCFYLKITARRLAVFVVLSQCKQGNHHPATDGSRIRGFNGRPLKPMSVRIGGWIATRSYISALIGATGN</sequence>
<feature type="disulfide bond" evidence="1">
    <location>
        <begin position="37"/>
        <end position="71"/>
    </location>
</feature>
<protein>
    <recommendedName>
        <fullName evidence="4">ShKT domain-containing protein</fullName>
    </recommendedName>
</protein>
<gene>
    <name evidence="5" type="ORF">BOKJ2_LOCUS11139</name>
</gene>
<accession>A0A811L8V0</accession>
<name>A0A811L8V0_9BILA</name>
<comment type="caution">
    <text evidence="5">The sequence shown here is derived from an EMBL/GenBank/DDBJ whole genome shotgun (WGS) entry which is preliminary data.</text>
</comment>
<feature type="signal peptide" evidence="3">
    <location>
        <begin position="1"/>
        <end position="18"/>
    </location>
</feature>
<organism evidence="5 6">
    <name type="scientific">Bursaphelenchus okinawaensis</name>
    <dbReference type="NCBI Taxonomy" id="465554"/>
    <lineage>
        <taxon>Eukaryota</taxon>
        <taxon>Metazoa</taxon>
        <taxon>Ecdysozoa</taxon>
        <taxon>Nematoda</taxon>
        <taxon>Chromadorea</taxon>
        <taxon>Rhabditida</taxon>
        <taxon>Tylenchina</taxon>
        <taxon>Tylenchomorpha</taxon>
        <taxon>Aphelenchoidea</taxon>
        <taxon>Aphelenchoididae</taxon>
        <taxon>Bursaphelenchus</taxon>
    </lineage>
</organism>
<dbReference type="Gene3D" id="1.10.10.1940">
    <property type="match status" value="1"/>
</dbReference>
<evidence type="ECO:0000256" key="1">
    <source>
        <dbReference type="PROSITE-ProRule" id="PRU01005"/>
    </source>
</evidence>
<reference evidence="5" key="1">
    <citation type="submission" date="2020-09" db="EMBL/GenBank/DDBJ databases">
        <authorList>
            <person name="Kikuchi T."/>
        </authorList>
    </citation>
    <scope>NUCLEOTIDE SEQUENCE</scope>
    <source>
        <strain evidence="5">SH1</strain>
    </source>
</reference>
<evidence type="ECO:0000313" key="6">
    <source>
        <dbReference type="Proteomes" id="UP000614601"/>
    </source>
</evidence>
<keyword evidence="3" id="KW-0732">Signal</keyword>
<dbReference type="PROSITE" id="PS51670">
    <property type="entry name" value="SHKT"/>
    <property type="match status" value="1"/>
</dbReference>
<feature type="chain" id="PRO_5035681797" description="ShKT domain-containing protein" evidence="3">
    <location>
        <begin position="19"/>
        <end position="262"/>
    </location>
</feature>
<evidence type="ECO:0000256" key="3">
    <source>
        <dbReference type="SAM" id="SignalP"/>
    </source>
</evidence>
<dbReference type="EMBL" id="CAJFCW020000005">
    <property type="protein sequence ID" value="CAG9119966.1"/>
    <property type="molecule type" value="Genomic_DNA"/>
</dbReference>
<dbReference type="AlphaFoldDB" id="A0A811L8V0"/>
<dbReference type="Proteomes" id="UP000614601">
    <property type="component" value="Unassembled WGS sequence"/>
</dbReference>
<keyword evidence="1" id="KW-1015">Disulfide bond</keyword>
<dbReference type="InterPro" id="IPR003582">
    <property type="entry name" value="ShKT_dom"/>
</dbReference>
<feature type="domain" description="ShKT" evidence="4">
    <location>
        <begin position="37"/>
        <end position="71"/>
    </location>
</feature>
<proteinExistence type="predicted"/>
<evidence type="ECO:0000313" key="5">
    <source>
        <dbReference type="EMBL" id="CAD5224558.1"/>
    </source>
</evidence>
<comment type="caution">
    <text evidence="1">Lacks conserved residue(s) required for the propagation of feature annotation.</text>
</comment>
<dbReference type="EMBL" id="CAJFDH010000005">
    <property type="protein sequence ID" value="CAD5224558.1"/>
    <property type="molecule type" value="Genomic_DNA"/>
</dbReference>
<evidence type="ECO:0000259" key="4">
    <source>
        <dbReference type="PROSITE" id="PS51670"/>
    </source>
</evidence>
<dbReference type="Proteomes" id="UP000783686">
    <property type="component" value="Unassembled WGS sequence"/>
</dbReference>